<dbReference type="EMBL" id="FNPE01000021">
    <property type="protein sequence ID" value="SDZ38365.1"/>
    <property type="molecule type" value="Genomic_DNA"/>
</dbReference>
<gene>
    <name evidence="1" type="ORF">SAMN05421547_12120</name>
</gene>
<evidence type="ECO:0000313" key="2">
    <source>
        <dbReference type="Proteomes" id="UP000183417"/>
    </source>
</evidence>
<dbReference type="Proteomes" id="UP000183417">
    <property type="component" value="Unassembled WGS sequence"/>
</dbReference>
<dbReference type="GeneID" id="94693756"/>
<sequence>MSFDPITNAGVKALQGQVNTVQSQTTALTTKLAQIESALANLGTAQTASRRPLRVTEYTSGSGTHTFLAESTHQYITLIGAGGAGKAGYETQYERKLGYGGNAGYELRLRTALKNSLTYEVGASVNKDGISGGNSRLGSLWVAGGSGGSLNEPGSATPQIGFGGISIGESGTPYKGGSSSLGEGGQCRGYLGTPPHIAATGYGSGGGGSTGAGGFIPGTGGYIRIEEY</sequence>
<accession>A0A1H3SLA7</accession>
<proteinExistence type="predicted"/>
<dbReference type="AlphaFoldDB" id="A0A1H3SLA7"/>
<evidence type="ECO:0000313" key="1">
    <source>
        <dbReference type="EMBL" id="SDZ38365.1"/>
    </source>
</evidence>
<reference evidence="1 2" key="1">
    <citation type="submission" date="2016-10" db="EMBL/GenBank/DDBJ databases">
        <authorList>
            <person name="de Groot N.N."/>
        </authorList>
    </citation>
    <scope>NUCLEOTIDE SEQUENCE [LARGE SCALE GENOMIC DNA]</scope>
    <source>
        <strain evidence="1 2">LMG 24775</strain>
    </source>
</reference>
<name>A0A1H3SLA7_9BURK</name>
<organism evidence="1 2">
    <name type="scientific">Delftia lacustris</name>
    <dbReference type="NCBI Taxonomy" id="558537"/>
    <lineage>
        <taxon>Bacteria</taxon>
        <taxon>Pseudomonadati</taxon>
        <taxon>Pseudomonadota</taxon>
        <taxon>Betaproteobacteria</taxon>
        <taxon>Burkholderiales</taxon>
        <taxon>Comamonadaceae</taxon>
        <taxon>Delftia</taxon>
    </lineage>
</organism>
<dbReference type="RefSeq" id="WP_074923273.1">
    <property type="nucleotide sequence ID" value="NZ_CP141274.1"/>
</dbReference>
<protein>
    <submittedName>
        <fullName evidence="1">Uncharacterized protein</fullName>
    </submittedName>
</protein>